<organism evidence="2 3">
    <name type="scientific">Lampropedia puyangensis</name>
    <dbReference type="NCBI Taxonomy" id="1330072"/>
    <lineage>
        <taxon>Bacteria</taxon>
        <taxon>Pseudomonadati</taxon>
        <taxon>Pseudomonadota</taxon>
        <taxon>Betaproteobacteria</taxon>
        <taxon>Burkholderiales</taxon>
        <taxon>Comamonadaceae</taxon>
        <taxon>Lampropedia</taxon>
    </lineage>
</organism>
<dbReference type="PROSITE" id="PS51257">
    <property type="entry name" value="PROKAR_LIPOPROTEIN"/>
    <property type="match status" value="1"/>
</dbReference>
<evidence type="ECO:0008006" key="4">
    <source>
        <dbReference type="Google" id="ProtNLM"/>
    </source>
</evidence>
<dbReference type="EMBL" id="STFG01000021">
    <property type="protein sequence ID" value="THT98395.1"/>
    <property type="molecule type" value="Genomic_DNA"/>
</dbReference>
<dbReference type="AlphaFoldDB" id="A0A4V4GQP6"/>
<gene>
    <name evidence="2" type="ORF">E9531_14365</name>
</gene>
<proteinExistence type="predicted"/>
<dbReference type="NCBIfam" id="TIGR03748">
    <property type="entry name" value="conj_PilL"/>
    <property type="match status" value="1"/>
</dbReference>
<protein>
    <recommendedName>
        <fullName evidence="4">Pilus assembly protein PilL</fullName>
    </recommendedName>
</protein>
<dbReference type="Proteomes" id="UP000308917">
    <property type="component" value="Unassembled WGS sequence"/>
</dbReference>
<reference evidence="2 3" key="1">
    <citation type="journal article" date="2015" name="Antonie Van Leeuwenhoek">
        <title>Lampropedia puyangensis sp. nov., isolated from symptomatic bark of Populus ? euramericana canker and emended description of Lampropedia hyalina (Ehrenberg 1832) Lee et al. 2004.</title>
        <authorList>
            <person name="Li Y."/>
            <person name="Wang T."/>
            <person name="Piao C.G."/>
            <person name="Wang L.F."/>
            <person name="Tian G.Z."/>
            <person name="Zhu T.H."/>
            <person name="Guo M.W."/>
        </authorList>
    </citation>
    <scope>NUCLEOTIDE SEQUENCE [LARGE SCALE GENOMIC DNA]</scope>
    <source>
        <strain evidence="2 3">2-bin</strain>
    </source>
</reference>
<evidence type="ECO:0000313" key="3">
    <source>
        <dbReference type="Proteomes" id="UP000308917"/>
    </source>
</evidence>
<feature type="chain" id="PRO_5020656147" description="Pilus assembly protein PilL" evidence="1">
    <location>
        <begin position="22"/>
        <end position="211"/>
    </location>
</feature>
<comment type="caution">
    <text evidence="2">The sequence shown here is derived from an EMBL/GenBank/DDBJ whole genome shotgun (WGS) entry which is preliminary data.</text>
</comment>
<dbReference type="RefSeq" id="WP_136574467.1">
    <property type="nucleotide sequence ID" value="NZ_STFG01000021.1"/>
</dbReference>
<feature type="signal peptide" evidence="1">
    <location>
        <begin position="1"/>
        <end position="21"/>
    </location>
</feature>
<dbReference type="OrthoDB" id="8793459at2"/>
<keyword evidence="1" id="KW-0732">Signal</keyword>
<evidence type="ECO:0000256" key="1">
    <source>
        <dbReference type="SAM" id="SignalP"/>
    </source>
</evidence>
<accession>A0A4V4GQP6</accession>
<keyword evidence="3" id="KW-1185">Reference proteome</keyword>
<sequence length="211" mass="22502">MAQRLSLHTATMMCLAGLLTACTGPRVDLYPMDARAKAEIVGAYPSPGVAPAAPATVVAPPVQATAQTVPEVRVNRYTTVAAQPTVNEVLPLQAVVRLNYPRKVQTIEQALSYTLMRSGYHLSPSGSLDEMRFRQLPLPESQRILGPYTVERVLQTLIGSEWVLTVNHPARLVSFAKGPSGQGAPEPLIPASSSHFVTGQGQLVSPVAAGR</sequence>
<evidence type="ECO:0000313" key="2">
    <source>
        <dbReference type="EMBL" id="THT98395.1"/>
    </source>
</evidence>
<dbReference type="InterPro" id="IPR022260">
    <property type="entry name" value="Integr_conj_element_PilL"/>
</dbReference>
<name>A0A4V4GQP6_9BURK</name>